<gene>
    <name evidence="1" type="ORF">WN51_10451</name>
</gene>
<protein>
    <submittedName>
        <fullName evidence="1">Uncharacterized protein</fullName>
    </submittedName>
</protein>
<evidence type="ECO:0000313" key="1">
    <source>
        <dbReference type="EMBL" id="KOX77057.1"/>
    </source>
</evidence>
<dbReference type="STRING" id="166423.A0A0M9A4H8"/>
<dbReference type="OrthoDB" id="10621524at2759"/>
<reference evidence="1 2" key="1">
    <citation type="submission" date="2015-07" db="EMBL/GenBank/DDBJ databases">
        <title>The genome of Melipona quadrifasciata.</title>
        <authorList>
            <person name="Pan H."/>
            <person name="Kapheim K."/>
        </authorList>
    </citation>
    <scope>NUCLEOTIDE SEQUENCE [LARGE SCALE GENOMIC DNA]</scope>
    <source>
        <strain evidence="1">0111107301</strain>
        <tissue evidence="1">Whole body</tissue>
    </source>
</reference>
<dbReference type="Proteomes" id="UP000053105">
    <property type="component" value="Unassembled WGS sequence"/>
</dbReference>
<sequence length="238" mass="27415">MYRHHLNGAQYRRHAYCTRTSGMKEKEEHNLQTKHFIEKILSFPSVKKKHNDTSSNHNEDERSNCNMLYGLILLNAFDIAQPIKKKSLDALRMRRDFCNGGLACAVVWVSSTCWLLLSLSSSVTAVSMNSDEEREEILDAFADNLSDIPSKCEDVGLYQNDIEEKIKKKDILLKFVKGDLVRGEIRDIWFGIGIGGLPENLMIHDTLFCGERNRWSTHTLRVHDCLKNFESMHIARIE</sequence>
<name>A0A0M9A4H8_9HYME</name>
<proteinExistence type="predicted"/>
<evidence type="ECO:0000313" key="2">
    <source>
        <dbReference type="Proteomes" id="UP000053105"/>
    </source>
</evidence>
<dbReference type="AlphaFoldDB" id="A0A0M9A4H8"/>
<keyword evidence="2" id="KW-1185">Reference proteome</keyword>
<accession>A0A0M9A4H8</accession>
<organism evidence="1 2">
    <name type="scientific">Melipona quadrifasciata</name>
    <dbReference type="NCBI Taxonomy" id="166423"/>
    <lineage>
        <taxon>Eukaryota</taxon>
        <taxon>Metazoa</taxon>
        <taxon>Ecdysozoa</taxon>
        <taxon>Arthropoda</taxon>
        <taxon>Hexapoda</taxon>
        <taxon>Insecta</taxon>
        <taxon>Pterygota</taxon>
        <taxon>Neoptera</taxon>
        <taxon>Endopterygota</taxon>
        <taxon>Hymenoptera</taxon>
        <taxon>Apocrita</taxon>
        <taxon>Aculeata</taxon>
        <taxon>Apoidea</taxon>
        <taxon>Anthophila</taxon>
        <taxon>Apidae</taxon>
        <taxon>Melipona</taxon>
    </lineage>
</organism>
<dbReference type="EMBL" id="KQ435736">
    <property type="protein sequence ID" value="KOX77057.1"/>
    <property type="molecule type" value="Genomic_DNA"/>
</dbReference>